<protein>
    <submittedName>
        <fullName evidence="2">Lactoylglutathione lyase</fullName>
    </submittedName>
</protein>
<dbReference type="EMBL" id="AUZY01008428">
    <property type="protein sequence ID" value="EQD45916.1"/>
    <property type="molecule type" value="Genomic_DNA"/>
</dbReference>
<feature type="domain" description="VOC" evidence="1">
    <location>
        <begin position="2"/>
        <end position="124"/>
    </location>
</feature>
<proteinExistence type="predicted"/>
<evidence type="ECO:0000259" key="1">
    <source>
        <dbReference type="PROSITE" id="PS51819"/>
    </source>
</evidence>
<keyword evidence="2" id="KW-0456">Lyase</keyword>
<name>T0ZCQ4_9ZZZZ</name>
<dbReference type="AlphaFoldDB" id="T0ZCQ4"/>
<dbReference type="Gene3D" id="3.10.180.10">
    <property type="entry name" value="2,3-Dihydroxybiphenyl 1,2-Dioxygenase, domain 1"/>
    <property type="match status" value="1"/>
</dbReference>
<reference evidence="2" key="2">
    <citation type="journal article" date="2014" name="ISME J.">
        <title>Microbial stratification in low pH oxic and suboxic macroscopic growths along an acid mine drainage.</title>
        <authorList>
            <person name="Mendez-Garcia C."/>
            <person name="Mesa V."/>
            <person name="Sprenger R.R."/>
            <person name="Richter M."/>
            <person name="Diez M.S."/>
            <person name="Solano J."/>
            <person name="Bargiela R."/>
            <person name="Golyshina O.V."/>
            <person name="Manteca A."/>
            <person name="Ramos J.L."/>
            <person name="Gallego J.R."/>
            <person name="Llorente I."/>
            <person name="Martins Dos Santos V.A."/>
            <person name="Jensen O.N."/>
            <person name="Pelaez A.I."/>
            <person name="Sanchez J."/>
            <person name="Ferrer M."/>
        </authorList>
    </citation>
    <scope>NUCLEOTIDE SEQUENCE</scope>
</reference>
<dbReference type="Pfam" id="PF00903">
    <property type="entry name" value="Glyoxalase"/>
    <property type="match status" value="1"/>
</dbReference>
<dbReference type="SUPFAM" id="SSF54593">
    <property type="entry name" value="Glyoxalase/Bleomycin resistance protein/Dihydroxybiphenyl dioxygenase"/>
    <property type="match status" value="1"/>
</dbReference>
<reference evidence="2" key="1">
    <citation type="submission" date="2013-08" db="EMBL/GenBank/DDBJ databases">
        <authorList>
            <person name="Mendez C."/>
            <person name="Richter M."/>
            <person name="Ferrer M."/>
            <person name="Sanchez J."/>
        </authorList>
    </citation>
    <scope>NUCLEOTIDE SEQUENCE</scope>
</reference>
<dbReference type="GO" id="GO:0005737">
    <property type="term" value="C:cytoplasm"/>
    <property type="evidence" value="ECO:0007669"/>
    <property type="project" value="TreeGrafter"/>
</dbReference>
<evidence type="ECO:0000313" key="2">
    <source>
        <dbReference type="EMBL" id="EQD45916.1"/>
    </source>
</evidence>
<dbReference type="InterPro" id="IPR037523">
    <property type="entry name" value="VOC_core"/>
</dbReference>
<dbReference type="GO" id="GO:0004462">
    <property type="term" value="F:lactoylglutathione lyase activity"/>
    <property type="evidence" value="ECO:0007669"/>
    <property type="project" value="TreeGrafter"/>
</dbReference>
<dbReference type="PANTHER" id="PTHR46036">
    <property type="entry name" value="LACTOYLGLUTATHIONE LYASE"/>
    <property type="match status" value="1"/>
</dbReference>
<accession>T0ZCQ4</accession>
<gene>
    <name evidence="2" type="ORF">B1B_12825</name>
</gene>
<sequence>MRFIHTSITVRDMDESLAFYTGILGLEFERRRPIPENHAEIAFVRDPLSDARVELTYWEGKNTVEPGEQLDHLAFQVPDLDAFLARVRTAGVRVAKEPYRLQGGSGRIAFILDPNDVWIELIERPAPPS</sequence>
<dbReference type="PANTHER" id="PTHR46036:SF5">
    <property type="entry name" value="LACTOYLGLUTATHIONE LYASE"/>
    <property type="match status" value="1"/>
</dbReference>
<dbReference type="GO" id="GO:0019243">
    <property type="term" value="P:methylglyoxal catabolic process to D-lactate via S-lactoyl-glutathione"/>
    <property type="evidence" value="ECO:0007669"/>
    <property type="project" value="TreeGrafter"/>
</dbReference>
<organism evidence="2">
    <name type="scientific">mine drainage metagenome</name>
    <dbReference type="NCBI Taxonomy" id="410659"/>
    <lineage>
        <taxon>unclassified sequences</taxon>
        <taxon>metagenomes</taxon>
        <taxon>ecological metagenomes</taxon>
    </lineage>
</organism>
<dbReference type="InterPro" id="IPR029068">
    <property type="entry name" value="Glyas_Bleomycin-R_OHBP_Dase"/>
</dbReference>
<comment type="caution">
    <text evidence="2">The sequence shown here is derived from an EMBL/GenBank/DDBJ whole genome shotgun (WGS) entry which is preliminary data.</text>
</comment>
<dbReference type="PROSITE" id="PS51819">
    <property type="entry name" value="VOC"/>
    <property type="match status" value="1"/>
</dbReference>
<dbReference type="InterPro" id="IPR004360">
    <property type="entry name" value="Glyas_Fos-R_dOase_dom"/>
</dbReference>